<reference evidence="5" key="1">
    <citation type="submission" date="2020-08" db="EMBL/GenBank/DDBJ databases">
        <title>Sequencing the genomes of 1000 actinobacteria strains.</title>
        <authorList>
            <person name="Klenk H.-P."/>
        </authorList>
    </citation>
    <scope>NUCLEOTIDE SEQUENCE</scope>
    <source>
        <strain evidence="5">DSM 10695</strain>
    </source>
</reference>
<keyword evidence="2" id="KW-0547">Nucleotide-binding</keyword>
<evidence type="ECO:0000256" key="1">
    <source>
        <dbReference type="ARBA" id="ARBA00022448"/>
    </source>
</evidence>
<protein>
    <submittedName>
        <fullName evidence="5">ABC-2 type transport system ATP-binding protein</fullName>
    </submittedName>
</protein>
<evidence type="ECO:0000256" key="2">
    <source>
        <dbReference type="ARBA" id="ARBA00022741"/>
    </source>
</evidence>
<proteinExistence type="predicted"/>
<feature type="domain" description="ABC transporter" evidence="4">
    <location>
        <begin position="9"/>
        <end position="231"/>
    </location>
</feature>
<dbReference type="RefSeq" id="WP_184452024.1">
    <property type="nucleotide sequence ID" value="NZ_JACHMK010000001.1"/>
</dbReference>
<dbReference type="SMART" id="SM00382">
    <property type="entry name" value="AAA"/>
    <property type="match status" value="1"/>
</dbReference>
<dbReference type="CDD" id="cd03230">
    <property type="entry name" value="ABC_DR_subfamily_A"/>
    <property type="match status" value="1"/>
</dbReference>
<keyword evidence="1" id="KW-0813">Transport</keyword>
<dbReference type="Proteomes" id="UP000617426">
    <property type="component" value="Unassembled WGS sequence"/>
</dbReference>
<dbReference type="SUPFAM" id="SSF52540">
    <property type="entry name" value="P-loop containing nucleoside triphosphate hydrolases"/>
    <property type="match status" value="1"/>
</dbReference>
<keyword evidence="6" id="KW-1185">Reference proteome</keyword>
<evidence type="ECO:0000313" key="5">
    <source>
        <dbReference type="EMBL" id="MBB6334206.1"/>
    </source>
</evidence>
<dbReference type="InterPro" id="IPR003439">
    <property type="entry name" value="ABC_transporter-like_ATP-bd"/>
</dbReference>
<dbReference type="InterPro" id="IPR027417">
    <property type="entry name" value="P-loop_NTPase"/>
</dbReference>
<dbReference type="GO" id="GO:0016887">
    <property type="term" value="F:ATP hydrolysis activity"/>
    <property type="evidence" value="ECO:0007669"/>
    <property type="project" value="InterPro"/>
</dbReference>
<dbReference type="PROSITE" id="PS50893">
    <property type="entry name" value="ABC_TRANSPORTER_2"/>
    <property type="match status" value="1"/>
</dbReference>
<dbReference type="Pfam" id="PF00005">
    <property type="entry name" value="ABC_tran"/>
    <property type="match status" value="1"/>
</dbReference>
<dbReference type="InterPro" id="IPR003593">
    <property type="entry name" value="AAA+_ATPase"/>
</dbReference>
<dbReference type="EMBL" id="JACHMK010000001">
    <property type="protein sequence ID" value="MBB6334206.1"/>
    <property type="molecule type" value="Genomic_DNA"/>
</dbReference>
<dbReference type="AlphaFoldDB" id="A0A923IYB9"/>
<evidence type="ECO:0000259" key="4">
    <source>
        <dbReference type="PROSITE" id="PS50893"/>
    </source>
</evidence>
<gene>
    <name evidence="5" type="ORF">HD592_000771</name>
</gene>
<dbReference type="GO" id="GO:0005524">
    <property type="term" value="F:ATP binding"/>
    <property type="evidence" value="ECO:0007669"/>
    <property type="project" value="UniProtKB-KW"/>
</dbReference>
<dbReference type="PANTHER" id="PTHR42939">
    <property type="entry name" value="ABC TRANSPORTER ATP-BINDING PROTEIN ALBC-RELATED"/>
    <property type="match status" value="1"/>
</dbReference>
<comment type="caution">
    <text evidence="5">The sequence shown here is derived from an EMBL/GenBank/DDBJ whole genome shotgun (WGS) entry which is preliminary data.</text>
</comment>
<dbReference type="InterPro" id="IPR051782">
    <property type="entry name" value="ABC_Transporter_VariousFunc"/>
</dbReference>
<dbReference type="PANTHER" id="PTHR42939:SF1">
    <property type="entry name" value="ABC TRANSPORTER ATP-BINDING PROTEIN ALBC-RELATED"/>
    <property type="match status" value="1"/>
</dbReference>
<evidence type="ECO:0000313" key="6">
    <source>
        <dbReference type="Proteomes" id="UP000617426"/>
    </source>
</evidence>
<accession>A0A923IYB9</accession>
<name>A0A923IYB9_9ACTO</name>
<sequence length="235" mass="26070">MNQTPTPLVRIEGLIKAYGKTRALHGLSLDIAPGRIIGLVGENGCGKTTLMKILAGVLAEWQGRVEINGRAPGVETKAEIAFLPCADFLDTSLTIEKAIALYERFFADFDADKARRTIDYFGLPKDRTLKEMSRGMGQKLQIALVMARKARLYVLDEPISGVDPAARDIILEGILRDFDPDSSMLLSTHLISDVEPILDEVIMLKEGRLLLAGNADDLRDEHGMSLDQLFRKEYR</sequence>
<organism evidence="5 6">
    <name type="scientific">Schaalia hyovaginalis</name>
    <dbReference type="NCBI Taxonomy" id="29316"/>
    <lineage>
        <taxon>Bacteria</taxon>
        <taxon>Bacillati</taxon>
        <taxon>Actinomycetota</taxon>
        <taxon>Actinomycetes</taxon>
        <taxon>Actinomycetales</taxon>
        <taxon>Actinomycetaceae</taxon>
        <taxon>Schaalia</taxon>
    </lineage>
</organism>
<keyword evidence="3 5" id="KW-0067">ATP-binding</keyword>
<dbReference type="Gene3D" id="3.40.50.300">
    <property type="entry name" value="P-loop containing nucleotide triphosphate hydrolases"/>
    <property type="match status" value="1"/>
</dbReference>
<evidence type="ECO:0000256" key="3">
    <source>
        <dbReference type="ARBA" id="ARBA00022840"/>
    </source>
</evidence>